<proteinExistence type="predicted"/>
<dbReference type="Proteomes" id="UP000694560">
    <property type="component" value="Unplaced"/>
</dbReference>
<protein>
    <submittedName>
        <fullName evidence="1">Uncharacterized protein</fullName>
    </submittedName>
</protein>
<evidence type="ECO:0000313" key="1">
    <source>
        <dbReference type="Ensembl" id="ENSMCSP00000014917.1"/>
    </source>
</evidence>
<keyword evidence="2" id="KW-1185">Reference proteome</keyword>
<sequence>MAVEVEGAAFWVLPWVPGLYRLPFWGTLLPGGGSRHRDVSLALLLGTPQEGCRPACPLSVLPGHTRGASARDWHSTVSPCPHFHPSYLPVQEPGVEFEVLFPAQGLFGKGDLGLEATWQQKGRAGCSHLAARLWAGAASAGGQQTSSPQYLTC</sequence>
<organism evidence="1 2">
    <name type="scientific">Malurus cyaneus samueli</name>
    <dbReference type="NCBI Taxonomy" id="2593467"/>
    <lineage>
        <taxon>Eukaryota</taxon>
        <taxon>Metazoa</taxon>
        <taxon>Chordata</taxon>
        <taxon>Craniata</taxon>
        <taxon>Vertebrata</taxon>
        <taxon>Euteleostomi</taxon>
        <taxon>Archelosauria</taxon>
        <taxon>Archosauria</taxon>
        <taxon>Dinosauria</taxon>
        <taxon>Saurischia</taxon>
        <taxon>Theropoda</taxon>
        <taxon>Coelurosauria</taxon>
        <taxon>Aves</taxon>
        <taxon>Neognathae</taxon>
        <taxon>Neoaves</taxon>
        <taxon>Telluraves</taxon>
        <taxon>Australaves</taxon>
        <taxon>Passeriformes</taxon>
        <taxon>Meliphagoidea</taxon>
        <taxon>Maluridae</taxon>
        <taxon>Malurus</taxon>
    </lineage>
</organism>
<accession>A0A8C5U128</accession>
<evidence type="ECO:0000313" key="2">
    <source>
        <dbReference type="Proteomes" id="UP000694560"/>
    </source>
</evidence>
<dbReference type="Ensembl" id="ENSMCST00000015300.1">
    <property type="protein sequence ID" value="ENSMCSP00000014917.1"/>
    <property type="gene ID" value="ENSMCSG00000010528.1"/>
</dbReference>
<reference evidence="1" key="2">
    <citation type="submission" date="2025-09" db="UniProtKB">
        <authorList>
            <consortium name="Ensembl"/>
        </authorList>
    </citation>
    <scope>IDENTIFICATION</scope>
</reference>
<name>A0A8C5U128_9PASS</name>
<dbReference type="AlphaFoldDB" id="A0A8C5U128"/>
<reference evidence="1" key="1">
    <citation type="submission" date="2025-08" db="UniProtKB">
        <authorList>
            <consortium name="Ensembl"/>
        </authorList>
    </citation>
    <scope>IDENTIFICATION</scope>
</reference>